<name>A0A9Q8LIP3_PASFU</name>
<dbReference type="Pfam" id="PF01432">
    <property type="entry name" value="Peptidase_M3"/>
    <property type="match status" value="1"/>
</dbReference>
<keyword evidence="2 7" id="KW-0645">Protease</keyword>
<evidence type="ECO:0000256" key="2">
    <source>
        <dbReference type="ARBA" id="ARBA00022670"/>
    </source>
</evidence>
<evidence type="ECO:0000256" key="6">
    <source>
        <dbReference type="ARBA" id="ARBA00023049"/>
    </source>
</evidence>
<dbReference type="AlphaFoldDB" id="A0A9Q8LIP3"/>
<dbReference type="GO" id="GO:0005758">
    <property type="term" value="C:mitochondrial intermembrane space"/>
    <property type="evidence" value="ECO:0007669"/>
    <property type="project" value="TreeGrafter"/>
</dbReference>
<evidence type="ECO:0000256" key="5">
    <source>
        <dbReference type="ARBA" id="ARBA00022833"/>
    </source>
</evidence>
<dbReference type="GO" id="GO:0006508">
    <property type="term" value="P:proteolysis"/>
    <property type="evidence" value="ECO:0007669"/>
    <property type="project" value="UniProtKB-KW"/>
</dbReference>
<gene>
    <name evidence="9" type="ORF">CLAFUR5_06298</name>
</gene>
<dbReference type="EMBL" id="CP090167">
    <property type="protein sequence ID" value="UJO18199.1"/>
    <property type="molecule type" value="Genomic_DNA"/>
</dbReference>
<feature type="domain" description="Peptidase M3A/M3B catalytic" evidence="8">
    <location>
        <begin position="293"/>
        <end position="776"/>
    </location>
</feature>
<keyword evidence="6 7" id="KW-0482">Metalloprotease</keyword>
<dbReference type="CDD" id="cd06455">
    <property type="entry name" value="M3A_TOP"/>
    <property type="match status" value="1"/>
</dbReference>
<evidence type="ECO:0000256" key="1">
    <source>
        <dbReference type="ARBA" id="ARBA00006040"/>
    </source>
</evidence>
<accession>A0A9Q8LIP3</accession>
<dbReference type="InterPro" id="IPR024079">
    <property type="entry name" value="MetalloPept_cat_dom_sf"/>
</dbReference>
<keyword evidence="10" id="KW-1185">Reference proteome</keyword>
<evidence type="ECO:0000256" key="3">
    <source>
        <dbReference type="ARBA" id="ARBA00022723"/>
    </source>
</evidence>
<dbReference type="GO" id="GO:0006518">
    <property type="term" value="P:peptide metabolic process"/>
    <property type="evidence" value="ECO:0007669"/>
    <property type="project" value="TreeGrafter"/>
</dbReference>
<comment type="similarity">
    <text evidence="1 7">Belongs to the peptidase M3 family.</text>
</comment>
<proteinExistence type="inferred from homology"/>
<dbReference type="SUPFAM" id="SSF55486">
    <property type="entry name" value="Metalloproteases ('zincins'), catalytic domain"/>
    <property type="match status" value="1"/>
</dbReference>
<dbReference type="Proteomes" id="UP000756132">
    <property type="component" value="Chromosome 5"/>
</dbReference>
<protein>
    <submittedName>
        <fullName evidence="9">Saccharolysin</fullName>
    </submittedName>
</protein>
<evidence type="ECO:0000256" key="4">
    <source>
        <dbReference type="ARBA" id="ARBA00022801"/>
    </source>
</evidence>
<dbReference type="KEGG" id="ffu:CLAFUR5_06298"/>
<dbReference type="Gene3D" id="1.10.1370.10">
    <property type="entry name" value="Neurolysin, domain 3"/>
    <property type="match status" value="1"/>
</dbReference>
<dbReference type="Gene3D" id="1.20.1050.40">
    <property type="entry name" value="Endopeptidase. Chain P, domain 1"/>
    <property type="match status" value="1"/>
</dbReference>
<dbReference type="PANTHER" id="PTHR11804:SF84">
    <property type="entry name" value="SACCHAROLYSIN"/>
    <property type="match status" value="1"/>
</dbReference>
<dbReference type="GO" id="GO:0046872">
    <property type="term" value="F:metal ion binding"/>
    <property type="evidence" value="ECO:0007669"/>
    <property type="project" value="UniProtKB-UniRule"/>
</dbReference>
<comment type="cofactor">
    <cofactor evidence="7">
        <name>Zn(2+)</name>
        <dbReference type="ChEBI" id="CHEBI:29105"/>
    </cofactor>
    <text evidence="7">Binds 1 zinc ion.</text>
</comment>
<evidence type="ECO:0000313" key="9">
    <source>
        <dbReference type="EMBL" id="UJO18199.1"/>
    </source>
</evidence>
<reference evidence="9" key="2">
    <citation type="journal article" date="2022" name="Microb. Genom.">
        <title>A chromosome-scale genome assembly of the tomato pathogen Cladosporium fulvum reveals a compartmentalized genome architecture and the presence of a dispensable chromosome.</title>
        <authorList>
            <person name="Zaccaron A.Z."/>
            <person name="Chen L.H."/>
            <person name="Samaras A."/>
            <person name="Stergiopoulos I."/>
        </authorList>
    </citation>
    <scope>NUCLEOTIDE SEQUENCE</scope>
    <source>
        <strain evidence="9">Race5_Kim</strain>
    </source>
</reference>
<dbReference type="PANTHER" id="PTHR11804">
    <property type="entry name" value="PROTEASE M3 THIMET OLIGOPEPTIDASE-RELATED"/>
    <property type="match status" value="1"/>
</dbReference>
<dbReference type="InterPro" id="IPR001567">
    <property type="entry name" value="Pept_M3A_M3B_dom"/>
</dbReference>
<dbReference type="InterPro" id="IPR024080">
    <property type="entry name" value="Neurolysin/TOP_N"/>
</dbReference>
<dbReference type="OrthoDB" id="534666at2759"/>
<keyword evidence="5 7" id="KW-0862">Zinc</keyword>
<reference evidence="9" key="1">
    <citation type="submission" date="2021-12" db="EMBL/GenBank/DDBJ databases">
        <authorList>
            <person name="Zaccaron A."/>
            <person name="Stergiopoulos I."/>
        </authorList>
    </citation>
    <scope>NUCLEOTIDE SEQUENCE</scope>
    <source>
        <strain evidence="9">Race5_Kim</strain>
    </source>
</reference>
<evidence type="ECO:0000259" key="8">
    <source>
        <dbReference type="Pfam" id="PF01432"/>
    </source>
</evidence>
<keyword evidence="4 7" id="KW-0378">Hydrolase</keyword>
<dbReference type="GO" id="GO:0004222">
    <property type="term" value="F:metalloendopeptidase activity"/>
    <property type="evidence" value="ECO:0007669"/>
    <property type="project" value="InterPro"/>
</dbReference>
<sequence>MVQKMARHGKESTGRSQILLARSRPTWQLFSACAFTVLVLCYFARSTRFGLNHGPDLPLRRLAIRELDNLPSGIRRPPQAPQLFNDSPETIEEKAKKSIASEKQIVDDIVKKTAVANATFENTIVPFTEQFDQADGLTSFWDVYLAVSNDTKLQEAVQAVLPNFTKASQETYLNEEFFKLVDTVFQKQKDDQTLNAESRKLLAGIRGDFIDSGVNLPAGKKRDRFRGEDQKLAKLANDFENAITADQTALWFTVEELNGINPVVLKDLEKGEGEHEGKLKVVVQSPEAGGCNMDCSNATTRQRLSIAGTKLAPSNVDRLKQIIVTRDDQARLLGYPNYATWAIKDNMAKTPKAVEDLLNKVQSRLSLAADQDAERLKAYKKKDTGKAEFLFPWDGSYYGKISTAKEFGTNPDFVKEFFPAVQTLRKVLDLYSKLFSLKFVRIQGKDGDALSPTGKAGDLLWHPDVELYAVWEGKGDDFVGYLYLDVFYREGKRGSAFMMPVVPGYETKDGKRHYPSAGLVTNSKKAGDDADIPSLMYRGDVENLLHEAGHCMHQLTSKTQYSRFHGPIGCPTDFLELPSQMMQNWAWVPAVLKYFSHHYTYLSKKYLDAWTKANKGKKQPPKTLPDSSTDSIRRSKTSYAAVGTLGQWGRAIYDQRIHRPGSPQDVKAIDVTKLWNTIRFNATRTDSPRVLGLDSGHGESTFSHLVGLYGAAYYSYLWSQVYAEDVFYTAFEKDPFSAETGYRWRKTVLEPGGTKDFFEILKEFLGREPNDEAFFRDIFEA</sequence>
<organism evidence="9 10">
    <name type="scientific">Passalora fulva</name>
    <name type="common">Tomato leaf mold</name>
    <name type="synonym">Cladosporium fulvum</name>
    <dbReference type="NCBI Taxonomy" id="5499"/>
    <lineage>
        <taxon>Eukaryota</taxon>
        <taxon>Fungi</taxon>
        <taxon>Dikarya</taxon>
        <taxon>Ascomycota</taxon>
        <taxon>Pezizomycotina</taxon>
        <taxon>Dothideomycetes</taxon>
        <taxon>Dothideomycetidae</taxon>
        <taxon>Mycosphaerellales</taxon>
        <taxon>Mycosphaerellaceae</taxon>
        <taxon>Fulvia</taxon>
    </lineage>
</organism>
<dbReference type="InterPro" id="IPR024077">
    <property type="entry name" value="Neurolysin/TOP_dom2"/>
</dbReference>
<dbReference type="RefSeq" id="XP_047762565.1">
    <property type="nucleotide sequence ID" value="XM_047905446.1"/>
</dbReference>
<evidence type="ECO:0000256" key="7">
    <source>
        <dbReference type="RuleBase" id="RU003435"/>
    </source>
</evidence>
<dbReference type="InterPro" id="IPR045090">
    <property type="entry name" value="Pept_M3A_M3B"/>
</dbReference>
<keyword evidence="3 7" id="KW-0479">Metal-binding</keyword>
<evidence type="ECO:0000313" key="10">
    <source>
        <dbReference type="Proteomes" id="UP000756132"/>
    </source>
</evidence>
<dbReference type="Gene3D" id="3.40.390.10">
    <property type="entry name" value="Collagenase (Catalytic Domain)"/>
    <property type="match status" value="1"/>
</dbReference>
<dbReference type="GeneID" id="71986176"/>